<proteinExistence type="predicted"/>
<comment type="caution">
    <text evidence="1">The sequence shown here is derived from an EMBL/GenBank/DDBJ whole genome shotgun (WGS) entry which is preliminary data.</text>
</comment>
<evidence type="ECO:0000313" key="1">
    <source>
        <dbReference type="EMBL" id="KAL0406308.1"/>
    </source>
</evidence>
<dbReference type="PANTHER" id="PTHR33116">
    <property type="entry name" value="REVERSE TRANSCRIPTASE ZINC-BINDING DOMAIN-CONTAINING PROTEIN-RELATED-RELATED"/>
    <property type="match status" value="1"/>
</dbReference>
<accession>A0AAW2TPZ4</accession>
<dbReference type="AlphaFoldDB" id="A0AAW2TPZ4"/>
<protein>
    <recommendedName>
        <fullName evidence="2">Reverse transcriptase domain-containing protein</fullName>
    </recommendedName>
</protein>
<gene>
    <name evidence="1" type="ORF">Slati_3944700</name>
</gene>
<reference evidence="1" key="2">
    <citation type="journal article" date="2024" name="Plant">
        <title>Genomic evolution and insights into agronomic trait innovations of Sesamum species.</title>
        <authorList>
            <person name="Miao H."/>
            <person name="Wang L."/>
            <person name="Qu L."/>
            <person name="Liu H."/>
            <person name="Sun Y."/>
            <person name="Le M."/>
            <person name="Wang Q."/>
            <person name="Wei S."/>
            <person name="Zheng Y."/>
            <person name="Lin W."/>
            <person name="Duan Y."/>
            <person name="Cao H."/>
            <person name="Xiong S."/>
            <person name="Wang X."/>
            <person name="Wei L."/>
            <person name="Li C."/>
            <person name="Ma Q."/>
            <person name="Ju M."/>
            <person name="Zhao R."/>
            <person name="Li G."/>
            <person name="Mu C."/>
            <person name="Tian Q."/>
            <person name="Mei H."/>
            <person name="Zhang T."/>
            <person name="Gao T."/>
            <person name="Zhang H."/>
        </authorList>
    </citation>
    <scope>NUCLEOTIDE SEQUENCE</scope>
    <source>
        <strain evidence="1">KEN1</strain>
    </source>
</reference>
<name>A0AAW2TPZ4_9LAMI</name>
<dbReference type="EMBL" id="JACGWN010000014">
    <property type="protein sequence ID" value="KAL0406308.1"/>
    <property type="molecule type" value="Genomic_DNA"/>
</dbReference>
<evidence type="ECO:0008006" key="2">
    <source>
        <dbReference type="Google" id="ProtNLM"/>
    </source>
</evidence>
<organism evidence="1">
    <name type="scientific">Sesamum latifolium</name>
    <dbReference type="NCBI Taxonomy" id="2727402"/>
    <lineage>
        <taxon>Eukaryota</taxon>
        <taxon>Viridiplantae</taxon>
        <taxon>Streptophyta</taxon>
        <taxon>Embryophyta</taxon>
        <taxon>Tracheophyta</taxon>
        <taxon>Spermatophyta</taxon>
        <taxon>Magnoliopsida</taxon>
        <taxon>eudicotyledons</taxon>
        <taxon>Gunneridae</taxon>
        <taxon>Pentapetalae</taxon>
        <taxon>asterids</taxon>
        <taxon>lamiids</taxon>
        <taxon>Lamiales</taxon>
        <taxon>Pedaliaceae</taxon>
        <taxon>Sesamum</taxon>
    </lineage>
</organism>
<reference evidence="1" key="1">
    <citation type="submission" date="2020-06" db="EMBL/GenBank/DDBJ databases">
        <authorList>
            <person name="Li T."/>
            <person name="Hu X."/>
            <person name="Zhang T."/>
            <person name="Song X."/>
            <person name="Zhang H."/>
            <person name="Dai N."/>
            <person name="Sheng W."/>
            <person name="Hou X."/>
            <person name="Wei L."/>
        </authorList>
    </citation>
    <scope>NUCLEOTIDE SEQUENCE</scope>
    <source>
        <strain evidence="1">KEN1</strain>
        <tissue evidence="1">Leaf</tissue>
    </source>
</reference>
<sequence length="425" mass="48488">MGDRNTKFFYDIVKRNAARNSILAITKSDGTIVTSAADIGQEFVAYYTLLLGTEVYTLPVDSDVFEWGSKLSFEHALELCRAVTPLEVKQAIFHISDNKAPDPDEFSACFSREHGTLWMTKCARPCWTSLGVGICYDNSIMWLSLHGFFLGKKGLRQGDLMSPALFLLCMEFFSRLIKRKTSNSKFNFHPKCEKLKITHLLFANDLMLFSHIVNNELDGILARTEFTRGEMLVRYLGIPLVAQRLSVSDYSSLVDQIANCISKWTAKSISFVGRLELISSIIQGVECFWLQRFPLPAADTLWVKWVNEVYLRDTTLWDWQSKKGDSPLLRWFADIRNRFITAFGTSDTAVQCMEDWSNAKGLETSKAYEYFRLKLTIQPWKAWLGISRRMSTLPSVVKWLKKEKTGSSVQNKVRALALACTVYSL</sequence>
<dbReference type="PANTHER" id="PTHR33116:SF84">
    <property type="entry name" value="RNA-DIRECTED DNA POLYMERASE"/>
    <property type="match status" value="1"/>
</dbReference>